<reference evidence="1" key="1">
    <citation type="journal article" date="2020" name="mSystems">
        <title>Genome- and Community-Level Interaction Insights into Carbon Utilization and Element Cycling Functions of Hydrothermarchaeota in Hydrothermal Sediment.</title>
        <authorList>
            <person name="Zhou Z."/>
            <person name="Liu Y."/>
            <person name="Xu W."/>
            <person name="Pan J."/>
            <person name="Luo Z.H."/>
            <person name="Li M."/>
        </authorList>
    </citation>
    <scope>NUCLEOTIDE SEQUENCE [LARGE SCALE GENOMIC DNA]</scope>
    <source>
        <strain evidence="1">SpSt-374</strain>
    </source>
</reference>
<accession>A0A7C3ZM18</accession>
<comment type="caution">
    <text evidence="1">The sequence shown here is derived from an EMBL/GenBank/DDBJ whole genome shotgun (WGS) entry which is preliminary data.</text>
</comment>
<dbReference type="AlphaFoldDB" id="A0A7C3ZM18"/>
<name>A0A7C3ZM18_9CYAN</name>
<protein>
    <recommendedName>
        <fullName evidence="2">Response regulator</fullName>
    </recommendedName>
</protein>
<gene>
    <name evidence="1" type="ORF">ENR15_19090</name>
</gene>
<evidence type="ECO:0008006" key="2">
    <source>
        <dbReference type="Google" id="ProtNLM"/>
    </source>
</evidence>
<dbReference type="EMBL" id="DSPX01000196">
    <property type="protein sequence ID" value="HGG02683.1"/>
    <property type="molecule type" value="Genomic_DNA"/>
</dbReference>
<proteinExistence type="predicted"/>
<sequence length="97" mass="10999">MWANRWTLIKNISCYKLVGVDFSITQFYQLEKFTNGRELIQHIKATVKNPPLMMLVSGFISKNDLITAAELCPEADDFSAKDVGLDGLLEQVKLLLH</sequence>
<evidence type="ECO:0000313" key="1">
    <source>
        <dbReference type="EMBL" id="HGG02683.1"/>
    </source>
</evidence>
<organism evidence="1">
    <name type="scientific">Planktothricoides sp. SpSt-374</name>
    <dbReference type="NCBI Taxonomy" id="2282167"/>
    <lineage>
        <taxon>Bacteria</taxon>
        <taxon>Bacillati</taxon>
        <taxon>Cyanobacteriota</taxon>
        <taxon>Cyanophyceae</taxon>
        <taxon>Oscillatoriophycideae</taxon>
        <taxon>Oscillatoriales</taxon>
        <taxon>Oscillatoriaceae</taxon>
        <taxon>Planktothricoides</taxon>
    </lineage>
</organism>